<keyword evidence="9" id="KW-1185">Reference proteome</keyword>
<evidence type="ECO:0000256" key="4">
    <source>
        <dbReference type="ARBA" id="ARBA00023027"/>
    </source>
</evidence>
<evidence type="ECO:0000256" key="2">
    <source>
        <dbReference type="ARBA" id="ARBA00022643"/>
    </source>
</evidence>
<dbReference type="AlphaFoldDB" id="A0A368Y5K7"/>
<dbReference type="InterPro" id="IPR023048">
    <property type="entry name" value="NADH:quinone_OxRdtase_FMN_depd"/>
</dbReference>
<dbReference type="InterPro" id="IPR003680">
    <property type="entry name" value="Flavodoxin_fold"/>
</dbReference>
<keyword evidence="1 6" id="KW-0285">Flavoprotein</keyword>
<dbReference type="PANTHER" id="PTHR43741">
    <property type="entry name" value="FMN-DEPENDENT NADH-AZOREDUCTASE 1"/>
    <property type="match status" value="1"/>
</dbReference>
<feature type="binding site" evidence="6">
    <location>
        <begin position="96"/>
        <end position="99"/>
    </location>
    <ligand>
        <name>FMN</name>
        <dbReference type="ChEBI" id="CHEBI:58210"/>
    </ligand>
</feature>
<reference evidence="8 9" key="1">
    <citation type="submission" date="2018-07" db="EMBL/GenBank/DDBJ databases">
        <title>Genomic Encyclopedia of Type Strains, Phase IV (KMG-IV): sequencing the most valuable type-strain genomes for metagenomic binning, comparative biology and taxonomic classification.</title>
        <authorList>
            <person name="Goeker M."/>
        </authorList>
    </citation>
    <scope>NUCLEOTIDE SEQUENCE [LARGE SCALE GENOMIC DNA]</scope>
    <source>
        <strain evidence="8 9">DSM 21634</strain>
    </source>
</reference>
<dbReference type="GO" id="GO:0016655">
    <property type="term" value="F:oxidoreductase activity, acting on NAD(P)H, quinone or similar compound as acceptor"/>
    <property type="evidence" value="ECO:0007669"/>
    <property type="project" value="InterPro"/>
</dbReference>
<proteinExistence type="inferred from homology"/>
<dbReference type="EC" id="1.7.1.17" evidence="6"/>
<evidence type="ECO:0000256" key="1">
    <source>
        <dbReference type="ARBA" id="ARBA00022630"/>
    </source>
</evidence>
<evidence type="ECO:0000256" key="3">
    <source>
        <dbReference type="ARBA" id="ARBA00023002"/>
    </source>
</evidence>
<dbReference type="Pfam" id="PF02525">
    <property type="entry name" value="Flavodoxin_2"/>
    <property type="match status" value="1"/>
</dbReference>
<sequence length="214" mass="22621">MNILHIDSSVLGDASVTRQLTASTVAAWRAAHPGAQVQYLDLAADAPAHFGADALSFKLGLDLSQVNEAQRAENVATERYLAQFLASDVIVVGAPMYNFSIPTQLKAWIDRLAVPGRAFRYTAAGPEGLAKGKTVVVVSGRGGIYSTSEQGRALEHQESYLQTVFGFFGITDVRFVRAEGIAYGPEQRVAALRQGEADIAASLVAAPAAEAVSA</sequence>
<comment type="cofactor">
    <cofactor evidence="6">
        <name>FMN</name>
        <dbReference type="ChEBI" id="CHEBI:58210"/>
    </cofactor>
    <text evidence="6">Binds 1 FMN per subunit.</text>
</comment>
<dbReference type="EMBL" id="QPJK01000002">
    <property type="protein sequence ID" value="RCW74606.1"/>
    <property type="molecule type" value="Genomic_DNA"/>
</dbReference>
<dbReference type="EC" id="1.6.5.-" evidence="6"/>
<feature type="domain" description="Flavodoxin-like fold" evidence="7">
    <location>
        <begin position="1"/>
        <end position="201"/>
    </location>
</feature>
<name>A0A368Y5K7_9BURK</name>
<evidence type="ECO:0000313" key="9">
    <source>
        <dbReference type="Proteomes" id="UP000252884"/>
    </source>
</evidence>
<dbReference type="HAMAP" id="MF_01216">
    <property type="entry name" value="Azoreductase_type1"/>
    <property type="match status" value="1"/>
</dbReference>
<dbReference type="RefSeq" id="WP_114467687.1">
    <property type="nucleotide sequence ID" value="NZ_QPJK01000002.1"/>
</dbReference>
<comment type="catalytic activity">
    <reaction evidence="6">
        <text>2 a quinone + NADH + H(+) = 2 a 1,4-benzosemiquinone + NAD(+)</text>
        <dbReference type="Rhea" id="RHEA:65952"/>
        <dbReference type="ChEBI" id="CHEBI:15378"/>
        <dbReference type="ChEBI" id="CHEBI:57540"/>
        <dbReference type="ChEBI" id="CHEBI:57945"/>
        <dbReference type="ChEBI" id="CHEBI:132124"/>
        <dbReference type="ChEBI" id="CHEBI:134225"/>
    </reaction>
</comment>
<dbReference type="OrthoDB" id="9787136at2"/>
<dbReference type="InterPro" id="IPR029039">
    <property type="entry name" value="Flavoprotein-like_sf"/>
</dbReference>
<keyword evidence="3 6" id="KW-0560">Oxidoreductase</keyword>
<comment type="subunit">
    <text evidence="6">Homodimer.</text>
</comment>
<keyword evidence="4 6" id="KW-0520">NAD</keyword>
<dbReference type="SUPFAM" id="SSF52218">
    <property type="entry name" value="Flavoproteins"/>
    <property type="match status" value="1"/>
</dbReference>
<dbReference type="GO" id="GO:0009055">
    <property type="term" value="F:electron transfer activity"/>
    <property type="evidence" value="ECO:0007669"/>
    <property type="project" value="UniProtKB-UniRule"/>
</dbReference>
<evidence type="ECO:0000259" key="7">
    <source>
        <dbReference type="Pfam" id="PF02525"/>
    </source>
</evidence>
<comment type="catalytic activity">
    <reaction evidence="5">
        <text>N,N-dimethyl-1,4-phenylenediamine + anthranilate + 2 NAD(+) = 2-(4-dimethylaminophenyl)diazenylbenzoate + 2 NADH + 2 H(+)</text>
        <dbReference type="Rhea" id="RHEA:55872"/>
        <dbReference type="ChEBI" id="CHEBI:15378"/>
        <dbReference type="ChEBI" id="CHEBI:15783"/>
        <dbReference type="ChEBI" id="CHEBI:16567"/>
        <dbReference type="ChEBI" id="CHEBI:57540"/>
        <dbReference type="ChEBI" id="CHEBI:57945"/>
        <dbReference type="ChEBI" id="CHEBI:71579"/>
        <dbReference type="EC" id="1.7.1.17"/>
    </reaction>
    <physiologicalReaction direction="right-to-left" evidence="5">
        <dbReference type="Rhea" id="RHEA:55874"/>
    </physiologicalReaction>
</comment>
<accession>A0A368Y5K7</accession>
<comment type="function">
    <text evidence="6">Quinone reductase that provides resistance to thiol-specific stress caused by electrophilic quinones.</text>
</comment>
<dbReference type="Gene3D" id="3.40.50.360">
    <property type="match status" value="1"/>
</dbReference>
<dbReference type="GO" id="GO:0016652">
    <property type="term" value="F:oxidoreductase activity, acting on NAD(P)H as acceptor"/>
    <property type="evidence" value="ECO:0007669"/>
    <property type="project" value="UniProtKB-UniRule"/>
</dbReference>
<evidence type="ECO:0000256" key="6">
    <source>
        <dbReference type="HAMAP-Rule" id="MF_01216"/>
    </source>
</evidence>
<gene>
    <name evidence="6" type="primary">azoR</name>
    <name evidence="8" type="ORF">DES41_102929</name>
</gene>
<comment type="caution">
    <text evidence="8">The sequence shown here is derived from an EMBL/GenBank/DDBJ whole genome shotgun (WGS) entry which is preliminary data.</text>
</comment>
<comment type="function">
    <text evidence="6">Also exhibits azoreductase activity. Catalyzes the reductive cleavage of the azo bond in aromatic azo compounds to the corresponding amines.</text>
</comment>
<feature type="binding site" evidence="6">
    <location>
        <position position="9"/>
    </location>
    <ligand>
        <name>FMN</name>
        <dbReference type="ChEBI" id="CHEBI:58210"/>
    </ligand>
</feature>
<dbReference type="PANTHER" id="PTHR43741:SF4">
    <property type="entry name" value="FMN-DEPENDENT NADH:QUINONE OXIDOREDUCTASE"/>
    <property type="match status" value="1"/>
</dbReference>
<comment type="similarity">
    <text evidence="6">Belongs to the azoreductase type 1 family.</text>
</comment>
<protein>
    <recommendedName>
        <fullName evidence="6">FMN dependent NADH:quinone oxidoreductase</fullName>
        <ecNumber evidence="6">1.6.5.-</ecNumber>
    </recommendedName>
    <alternativeName>
        <fullName evidence="6">Azo-dye reductase</fullName>
    </alternativeName>
    <alternativeName>
        <fullName evidence="6">FMN-dependent NADH-azo compound oxidoreductase</fullName>
    </alternativeName>
    <alternativeName>
        <fullName evidence="6">FMN-dependent NADH-azoreductase</fullName>
        <ecNumber evidence="6">1.7.1.17</ecNumber>
    </alternativeName>
</protein>
<keyword evidence="2 6" id="KW-0288">FMN</keyword>
<dbReference type="Proteomes" id="UP000252884">
    <property type="component" value="Unassembled WGS sequence"/>
</dbReference>
<comment type="caution">
    <text evidence="6">Lacks conserved residue(s) required for the propagation of feature annotation.</text>
</comment>
<dbReference type="InterPro" id="IPR050104">
    <property type="entry name" value="FMN-dep_NADH:Q_OxRdtase_AzoR1"/>
</dbReference>
<organism evidence="8 9">
    <name type="scientific">Pseudorhodoferax soli</name>
    <dbReference type="NCBI Taxonomy" id="545864"/>
    <lineage>
        <taxon>Bacteria</taxon>
        <taxon>Pseudomonadati</taxon>
        <taxon>Pseudomonadota</taxon>
        <taxon>Betaproteobacteria</taxon>
        <taxon>Burkholderiales</taxon>
        <taxon>Comamonadaceae</taxon>
    </lineage>
</organism>
<dbReference type="GO" id="GO:0010181">
    <property type="term" value="F:FMN binding"/>
    <property type="evidence" value="ECO:0007669"/>
    <property type="project" value="UniProtKB-UniRule"/>
</dbReference>
<evidence type="ECO:0000313" key="8">
    <source>
        <dbReference type="EMBL" id="RCW74606.1"/>
    </source>
</evidence>
<evidence type="ECO:0000256" key="5">
    <source>
        <dbReference type="ARBA" id="ARBA00048542"/>
    </source>
</evidence>